<feature type="region of interest" description="Disordered" evidence="1">
    <location>
        <begin position="1"/>
        <end position="27"/>
    </location>
</feature>
<feature type="compositionally biased region" description="Basic residues" evidence="1">
    <location>
        <begin position="1"/>
        <end position="10"/>
    </location>
</feature>
<dbReference type="EnsemblPlants" id="LPERR11G03040.1">
    <property type="protein sequence ID" value="LPERR11G03040.1"/>
    <property type="gene ID" value="LPERR11G03040"/>
</dbReference>
<protein>
    <submittedName>
        <fullName evidence="2">Uncharacterized protein</fullName>
    </submittedName>
</protein>
<organism evidence="2 3">
    <name type="scientific">Leersia perrieri</name>
    <dbReference type="NCBI Taxonomy" id="77586"/>
    <lineage>
        <taxon>Eukaryota</taxon>
        <taxon>Viridiplantae</taxon>
        <taxon>Streptophyta</taxon>
        <taxon>Embryophyta</taxon>
        <taxon>Tracheophyta</taxon>
        <taxon>Spermatophyta</taxon>
        <taxon>Magnoliopsida</taxon>
        <taxon>Liliopsida</taxon>
        <taxon>Poales</taxon>
        <taxon>Poaceae</taxon>
        <taxon>BOP clade</taxon>
        <taxon>Oryzoideae</taxon>
        <taxon>Oryzeae</taxon>
        <taxon>Oryzinae</taxon>
        <taxon>Leersia</taxon>
    </lineage>
</organism>
<proteinExistence type="predicted"/>
<evidence type="ECO:0000256" key="1">
    <source>
        <dbReference type="SAM" id="MobiDB-lite"/>
    </source>
</evidence>
<reference evidence="2 3" key="1">
    <citation type="submission" date="2012-08" db="EMBL/GenBank/DDBJ databases">
        <title>Oryza genome evolution.</title>
        <authorList>
            <person name="Wing R.A."/>
        </authorList>
    </citation>
    <scope>NUCLEOTIDE SEQUENCE</scope>
</reference>
<dbReference type="Proteomes" id="UP000032180">
    <property type="component" value="Chromosome 11"/>
</dbReference>
<dbReference type="AlphaFoldDB" id="A0A0D9XP79"/>
<name>A0A0D9XP79_9ORYZ</name>
<accession>A0A0D9XP79</accession>
<sequence length="143" mass="15491">MKKKITKKKRWKEDALPGKQGSSPTSFLFPSTVVSASGSGPQSRLTPKSLSRLEGAEPPLKLGLLLSVSRGGSSTVGHQKYYEKEARVVVKTDVIEIEGDEEMMMGAEQVCGSSDSLVPPFALAGLCMLSCLYPSFCQHKERL</sequence>
<dbReference type="Gramene" id="LPERR11G03040.1">
    <property type="protein sequence ID" value="LPERR11G03040.1"/>
    <property type="gene ID" value="LPERR11G03040"/>
</dbReference>
<evidence type="ECO:0000313" key="2">
    <source>
        <dbReference type="EnsemblPlants" id="LPERR11G03040.1"/>
    </source>
</evidence>
<evidence type="ECO:0000313" key="3">
    <source>
        <dbReference type="Proteomes" id="UP000032180"/>
    </source>
</evidence>
<keyword evidence="3" id="KW-1185">Reference proteome</keyword>
<reference evidence="2" key="3">
    <citation type="submission" date="2015-04" db="UniProtKB">
        <authorList>
            <consortium name="EnsemblPlants"/>
        </authorList>
    </citation>
    <scope>IDENTIFICATION</scope>
</reference>
<reference evidence="3" key="2">
    <citation type="submission" date="2013-12" db="EMBL/GenBank/DDBJ databases">
        <authorList>
            <person name="Yu Y."/>
            <person name="Lee S."/>
            <person name="de Baynast K."/>
            <person name="Wissotski M."/>
            <person name="Liu L."/>
            <person name="Talag J."/>
            <person name="Goicoechea J."/>
            <person name="Angelova A."/>
            <person name="Jetty R."/>
            <person name="Kudrna D."/>
            <person name="Golser W."/>
            <person name="Rivera L."/>
            <person name="Zhang J."/>
            <person name="Wing R."/>
        </authorList>
    </citation>
    <scope>NUCLEOTIDE SEQUENCE</scope>
</reference>
<dbReference type="HOGENOM" id="CLU_1808980_0_0_1"/>